<organism evidence="1">
    <name type="scientific">marine sediment metagenome</name>
    <dbReference type="NCBI Taxonomy" id="412755"/>
    <lineage>
        <taxon>unclassified sequences</taxon>
        <taxon>metagenomes</taxon>
        <taxon>ecological metagenomes</taxon>
    </lineage>
</organism>
<dbReference type="AlphaFoldDB" id="X1D6S8"/>
<reference evidence="1" key="1">
    <citation type="journal article" date="2014" name="Front. Microbiol.">
        <title>High frequency of phylogenetically diverse reductive dehalogenase-homologous genes in deep subseafloor sedimentary metagenomes.</title>
        <authorList>
            <person name="Kawai M."/>
            <person name="Futagami T."/>
            <person name="Toyoda A."/>
            <person name="Takaki Y."/>
            <person name="Nishi S."/>
            <person name="Hori S."/>
            <person name="Arai W."/>
            <person name="Tsubouchi T."/>
            <person name="Morono Y."/>
            <person name="Uchiyama I."/>
            <person name="Ito T."/>
            <person name="Fujiyama A."/>
            <person name="Inagaki F."/>
            <person name="Takami H."/>
        </authorList>
    </citation>
    <scope>NUCLEOTIDE SEQUENCE</scope>
    <source>
        <strain evidence="1">Expedition CK06-06</strain>
    </source>
</reference>
<evidence type="ECO:0000313" key="1">
    <source>
        <dbReference type="EMBL" id="GAH15932.1"/>
    </source>
</evidence>
<dbReference type="EMBL" id="BART01034247">
    <property type="protein sequence ID" value="GAH15932.1"/>
    <property type="molecule type" value="Genomic_DNA"/>
</dbReference>
<protein>
    <submittedName>
        <fullName evidence="1">Uncharacterized protein</fullName>
    </submittedName>
</protein>
<feature type="non-terminal residue" evidence="1">
    <location>
        <position position="65"/>
    </location>
</feature>
<proteinExistence type="predicted"/>
<sequence length="65" mass="7396">MGSNQILENENLKNKLFYACALAISWILPGHGEPYDTCGDFYSKGCLNSRDHQDKLIFIKRMVST</sequence>
<name>X1D6S8_9ZZZZ</name>
<comment type="caution">
    <text evidence="1">The sequence shown here is derived from an EMBL/GenBank/DDBJ whole genome shotgun (WGS) entry which is preliminary data.</text>
</comment>
<gene>
    <name evidence="1" type="ORF">S01H4_58596</name>
</gene>
<accession>X1D6S8</accession>